<sequence length="119" mass="12894">MSVKKLEMLIRPQCRNSSPRAIRGISVNNRTISPSYSNHVAATGEEVTVLAITKLDKAPKKPNGSPIIDLCIRLDASSPCGFADFLCDGRGKSGCLFSIFGAEDSNCCPTGFLDLFFRH</sequence>
<name>A0A835SFK9_CHLIN</name>
<dbReference type="OrthoDB" id="533316at2759"/>
<accession>A0A835SFK9</accession>
<protein>
    <recommendedName>
        <fullName evidence="1">Pherophorin domain-containing protein</fullName>
    </recommendedName>
</protein>
<dbReference type="AlphaFoldDB" id="A0A835SFK9"/>
<dbReference type="EMBL" id="JAEHOC010000063">
    <property type="protein sequence ID" value="KAG2424621.1"/>
    <property type="molecule type" value="Genomic_DNA"/>
</dbReference>
<dbReference type="Pfam" id="PF12499">
    <property type="entry name" value="DUF3707"/>
    <property type="match status" value="1"/>
</dbReference>
<feature type="domain" description="Pherophorin" evidence="1">
    <location>
        <begin position="1"/>
        <end position="109"/>
    </location>
</feature>
<dbReference type="InterPro" id="IPR024616">
    <property type="entry name" value="Pherophorin"/>
</dbReference>
<evidence type="ECO:0000259" key="1">
    <source>
        <dbReference type="Pfam" id="PF12499"/>
    </source>
</evidence>
<gene>
    <name evidence="2" type="ORF">HXX76_014346</name>
</gene>
<comment type="caution">
    <text evidence="2">The sequence shown here is derived from an EMBL/GenBank/DDBJ whole genome shotgun (WGS) entry which is preliminary data.</text>
</comment>
<evidence type="ECO:0000313" key="2">
    <source>
        <dbReference type="EMBL" id="KAG2424621.1"/>
    </source>
</evidence>
<organism evidence="2 3">
    <name type="scientific">Chlamydomonas incerta</name>
    <dbReference type="NCBI Taxonomy" id="51695"/>
    <lineage>
        <taxon>Eukaryota</taxon>
        <taxon>Viridiplantae</taxon>
        <taxon>Chlorophyta</taxon>
        <taxon>core chlorophytes</taxon>
        <taxon>Chlorophyceae</taxon>
        <taxon>CS clade</taxon>
        <taxon>Chlamydomonadales</taxon>
        <taxon>Chlamydomonadaceae</taxon>
        <taxon>Chlamydomonas</taxon>
    </lineage>
</organism>
<reference evidence="2" key="1">
    <citation type="journal article" date="2020" name="bioRxiv">
        <title>Comparative genomics of Chlamydomonas.</title>
        <authorList>
            <person name="Craig R.J."/>
            <person name="Hasan A.R."/>
            <person name="Ness R.W."/>
            <person name="Keightley P.D."/>
        </authorList>
    </citation>
    <scope>NUCLEOTIDE SEQUENCE</scope>
    <source>
        <strain evidence="2">SAG 7.73</strain>
    </source>
</reference>
<dbReference type="Proteomes" id="UP000650467">
    <property type="component" value="Unassembled WGS sequence"/>
</dbReference>
<evidence type="ECO:0000313" key="3">
    <source>
        <dbReference type="Proteomes" id="UP000650467"/>
    </source>
</evidence>
<proteinExistence type="predicted"/>
<keyword evidence="3" id="KW-1185">Reference proteome</keyword>